<dbReference type="CDD" id="cd19165">
    <property type="entry name" value="HemeO"/>
    <property type="match status" value="1"/>
</dbReference>
<dbReference type="GO" id="GO:0006788">
    <property type="term" value="P:heme oxidation"/>
    <property type="evidence" value="ECO:0007669"/>
    <property type="project" value="InterPro"/>
</dbReference>
<dbReference type="GeneID" id="107420884"/>
<comment type="similarity">
    <text evidence="2">Belongs to the heme oxygenase family.</text>
</comment>
<dbReference type="AlphaFoldDB" id="A0A6P3ZV45"/>
<protein>
    <submittedName>
        <fullName evidence="9">Probable inactive heme oxygenase 2, chloroplastic</fullName>
    </submittedName>
</protein>
<evidence type="ECO:0000256" key="1">
    <source>
        <dbReference type="ARBA" id="ARBA00004229"/>
    </source>
</evidence>
<gene>
    <name evidence="9" type="primary">LOC107420884</name>
</gene>
<dbReference type="KEGG" id="zju:107420884"/>
<dbReference type="GO" id="GO:0004392">
    <property type="term" value="F:heme oxygenase (decyclizing) activity"/>
    <property type="evidence" value="ECO:0007669"/>
    <property type="project" value="InterPro"/>
</dbReference>
<keyword evidence="8" id="KW-1185">Reference proteome</keyword>
<dbReference type="Gene3D" id="1.20.910.10">
    <property type="entry name" value="Heme oxygenase-like"/>
    <property type="match status" value="1"/>
</dbReference>
<dbReference type="PANTHER" id="PTHR35703">
    <property type="entry name" value="HEME OXYGENASE 1, CHLOROPLASTIC-RELATED"/>
    <property type="match status" value="1"/>
</dbReference>
<dbReference type="InterPro" id="IPR002051">
    <property type="entry name" value="Haem_Oase"/>
</dbReference>
<comment type="subcellular location">
    <subcellularLocation>
        <location evidence="1">Plastid</location>
        <location evidence="1">Chloroplast</location>
    </subcellularLocation>
</comment>
<reference evidence="9" key="1">
    <citation type="submission" date="2025-08" db="UniProtKB">
        <authorList>
            <consortium name="RefSeq"/>
        </authorList>
    </citation>
    <scope>IDENTIFICATION</scope>
    <source>
        <tissue evidence="9">Seedling</tissue>
    </source>
</reference>
<dbReference type="InterPro" id="IPR016084">
    <property type="entry name" value="Haem_Oase-like_multi-hlx"/>
</dbReference>
<dbReference type="Pfam" id="PF01126">
    <property type="entry name" value="Heme_oxygenase"/>
    <property type="match status" value="1"/>
</dbReference>
<accession>A0A6P3ZV45</accession>
<dbReference type="GO" id="GO:0009507">
    <property type="term" value="C:chloroplast"/>
    <property type="evidence" value="ECO:0007669"/>
    <property type="project" value="UniProtKB-SubCell"/>
</dbReference>
<evidence type="ECO:0000313" key="8">
    <source>
        <dbReference type="Proteomes" id="UP001652623"/>
    </source>
</evidence>
<feature type="region of interest" description="Disordered" evidence="7">
    <location>
        <begin position="184"/>
        <end position="238"/>
    </location>
</feature>
<dbReference type="InParanoid" id="A0A6P3ZV45"/>
<dbReference type="GO" id="GO:0010024">
    <property type="term" value="P:phytochromobilin biosynthetic process"/>
    <property type="evidence" value="ECO:0007669"/>
    <property type="project" value="TreeGrafter"/>
</dbReference>
<keyword evidence="6" id="KW-0809">Transit peptide</keyword>
<keyword evidence="4" id="KW-0602">Photosynthesis</keyword>
<evidence type="ECO:0000256" key="7">
    <source>
        <dbReference type="SAM" id="MobiDB-lite"/>
    </source>
</evidence>
<evidence type="ECO:0000313" key="9">
    <source>
        <dbReference type="RefSeq" id="XP_015885430.1"/>
    </source>
</evidence>
<keyword evidence="5" id="KW-0934">Plastid</keyword>
<evidence type="ECO:0000256" key="3">
    <source>
        <dbReference type="ARBA" id="ARBA00022528"/>
    </source>
</evidence>
<proteinExistence type="inferred from homology"/>
<feature type="compositionally biased region" description="Acidic residues" evidence="7">
    <location>
        <begin position="194"/>
        <end position="206"/>
    </location>
</feature>
<evidence type="ECO:0000256" key="2">
    <source>
        <dbReference type="ARBA" id="ARBA00006134"/>
    </source>
</evidence>
<dbReference type="SUPFAM" id="SSF48613">
    <property type="entry name" value="Heme oxygenase-like"/>
    <property type="match status" value="1"/>
</dbReference>
<evidence type="ECO:0000256" key="5">
    <source>
        <dbReference type="ARBA" id="ARBA00022640"/>
    </source>
</evidence>
<dbReference type="InterPro" id="IPR016951">
    <property type="entry name" value="Haem_Oase_decyc_pln"/>
</dbReference>
<keyword evidence="3" id="KW-0150">Chloroplast</keyword>
<dbReference type="RefSeq" id="XP_015885430.1">
    <property type="nucleotide sequence ID" value="XM_016029944.4"/>
</dbReference>
<dbReference type="GO" id="GO:0015979">
    <property type="term" value="P:photosynthesis"/>
    <property type="evidence" value="ECO:0007669"/>
    <property type="project" value="UniProtKB-KW"/>
</dbReference>
<organism evidence="8 9">
    <name type="scientific">Ziziphus jujuba</name>
    <name type="common">Chinese jujube</name>
    <name type="synonym">Ziziphus sativa</name>
    <dbReference type="NCBI Taxonomy" id="326968"/>
    <lineage>
        <taxon>Eukaryota</taxon>
        <taxon>Viridiplantae</taxon>
        <taxon>Streptophyta</taxon>
        <taxon>Embryophyta</taxon>
        <taxon>Tracheophyta</taxon>
        <taxon>Spermatophyta</taxon>
        <taxon>Magnoliopsida</taxon>
        <taxon>eudicotyledons</taxon>
        <taxon>Gunneridae</taxon>
        <taxon>Pentapetalae</taxon>
        <taxon>rosids</taxon>
        <taxon>fabids</taxon>
        <taxon>Rosales</taxon>
        <taxon>Rhamnaceae</taxon>
        <taxon>Paliureae</taxon>
        <taxon>Ziziphus</taxon>
    </lineage>
</organism>
<sequence length="413" mass="47076">MKKRLPLLAFTSPFAIDTPQCESQTLKPMKNEPTHLTSSRVQDFFCRSYRKVGNLQRKNIASPSSAAMSLMEKAMKQSALRFLIPIPYSVYPRQFSVRPSAISTNAANQTKMVNGGALILCCYDSSGNASSSWSSKPAVPATITTAPPVIKRRKRYRKQYPGESEGITEEMRFIAMRLRNINGKKHTHNKREDDKDEDDDKEDNVTQEDSTSNEFQEGGKGKSNSDGDEDDCDDGGSKTWQPSMEGFLKYLVDSEVVFNTVERIVDDSNDVAYAYFRKTGLERSNRLSRDIEWFREKGMEIPEPSSPGVSYAKYLEELAEKSAPQFLCHFYNIYFSHVAGGQVITRQVSDKLLDGRELEFNRWDGDVEELMKGLREKLNMLGEHWSRDEKNKCLREATKSFRFLGQIVRLIIL</sequence>
<dbReference type="InterPro" id="IPR016053">
    <property type="entry name" value="Haem_Oase-like"/>
</dbReference>
<dbReference type="FunCoup" id="A0A6P3ZV45">
    <property type="interactions" value="851"/>
</dbReference>
<dbReference type="Proteomes" id="UP001652623">
    <property type="component" value="Chromosome 5"/>
</dbReference>
<name>A0A6P3ZV45_ZIZJJ</name>
<evidence type="ECO:0000256" key="6">
    <source>
        <dbReference type="ARBA" id="ARBA00022946"/>
    </source>
</evidence>
<dbReference type="PANTHER" id="PTHR35703:SF1">
    <property type="entry name" value="INACTIVE HEME OXYGENASE 2, CHLOROPLASTIC-RELATED"/>
    <property type="match status" value="1"/>
</dbReference>
<evidence type="ECO:0000256" key="4">
    <source>
        <dbReference type="ARBA" id="ARBA00022531"/>
    </source>
</evidence>